<dbReference type="SUPFAM" id="SSF46894">
    <property type="entry name" value="C-terminal effector domain of the bipartite response regulators"/>
    <property type="match status" value="1"/>
</dbReference>
<keyword evidence="3" id="KW-1185">Reference proteome</keyword>
<dbReference type="Proteomes" id="UP000262832">
    <property type="component" value="Chromosome I"/>
</dbReference>
<dbReference type="EMBL" id="CP032093">
    <property type="protein sequence ID" value="AXY00475.1"/>
    <property type="molecule type" value="Genomic_DNA"/>
</dbReference>
<keyword evidence="2" id="KW-0238">DNA-binding</keyword>
<dbReference type="InterPro" id="IPR016032">
    <property type="entry name" value="Sig_transdc_resp-reg_C-effctor"/>
</dbReference>
<proteinExistence type="predicted"/>
<dbReference type="SMART" id="SM00421">
    <property type="entry name" value="HTH_LUXR"/>
    <property type="match status" value="1"/>
</dbReference>
<sequence>MGIHDLAILHRAAKKIDVATSRKKELTPILFFDTQTVRANAMVKLIGKELPEHEIHAVTHVENLLHLLRDLPVNVIVIDAECLSTMIAEDREALEEEVKKRTVILLSNDAVIGTSSFIASIITKSESITNTVKDLTNHILTISIGTVRQNRIRLSKREQDVAQLLLGGFSNKYIAYELGISQKQLVHLKPEFYKMNVKSVLELAKELSL</sequence>
<dbReference type="PRINTS" id="PR00038">
    <property type="entry name" value="HTHLUXR"/>
</dbReference>
<evidence type="ECO:0000259" key="1">
    <source>
        <dbReference type="PROSITE" id="PS50043"/>
    </source>
</evidence>
<reference evidence="2 3" key="1">
    <citation type="submission" date="2018-08" db="EMBL/GenBank/DDBJ databases">
        <title>Genomic taxonomy of the Vibrionaceae family.</title>
        <authorList>
            <person name="Gomez-Gil B."/>
            <person name="Tanaka M."/>
            <person name="Sawabe T."/>
            <person name="Enciso-Ibarra K."/>
        </authorList>
    </citation>
    <scope>NUCLEOTIDE SEQUENCE [LARGE SCALE GENOMIC DNA]</scope>
    <source>
        <strain evidence="2 3">CAIM 1831</strain>
    </source>
</reference>
<organism evidence="2 3">
    <name type="scientific">Vibrio alfacsensis</name>
    <dbReference type="NCBI Taxonomy" id="1074311"/>
    <lineage>
        <taxon>Bacteria</taxon>
        <taxon>Pseudomonadati</taxon>
        <taxon>Pseudomonadota</taxon>
        <taxon>Gammaproteobacteria</taxon>
        <taxon>Vibrionales</taxon>
        <taxon>Vibrionaceae</taxon>
        <taxon>Vibrio</taxon>
    </lineage>
</organism>
<evidence type="ECO:0000313" key="2">
    <source>
        <dbReference type="EMBL" id="AXY00475.1"/>
    </source>
</evidence>
<evidence type="ECO:0000313" key="3">
    <source>
        <dbReference type="Proteomes" id="UP000262832"/>
    </source>
</evidence>
<dbReference type="PANTHER" id="PTHR45566:SF1">
    <property type="entry name" value="HTH-TYPE TRANSCRIPTIONAL REGULATOR YHJB-RELATED"/>
    <property type="match status" value="1"/>
</dbReference>
<accession>A0ABM6YS23</accession>
<dbReference type="PANTHER" id="PTHR45566">
    <property type="entry name" value="HTH-TYPE TRANSCRIPTIONAL REGULATOR YHJB-RELATED"/>
    <property type="match status" value="1"/>
</dbReference>
<dbReference type="InterPro" id="IPR036388">
    <property type="entry name" value="WH-like_DNA-bd_sf"/>
</dbReference>
<dbReference type="PROSITE" id="PS50043">
    <property type="entry name" value="HTH_LUXR_2"/>
    <property type="match status" value="1"/>
</dbReference>
<gene>
    <name evidence="2" type="ORF">D1115_03730</name>
</gene>
<feature type="domain" description="HTH luxR-type" evidence="1">
    <location>
        <begin position="147"/>
        <end position="209"/>
    </location>
</feature>
<dbReference type="InterPro" id="IPR051015">
    <property type="entry name" value="EvgA-like"/>
</dbReference>
<protein>
    <submittedName>
        <fullName evidence="2">DNA-binding response regulator</fullName>
    </submittedName>
</protein>
<dbReference type="Gene3D" id="1.10.10.10">
    <property type="entry name" value="Winged helix-like DNA-binding domain superfamily/Winged helix DNA-binding domain"/>
    <property type="match status" value="1"/>
</dbReference>
<name>A0ABM6YS23_9VIBR</name>
<dbReference type="GO" id="GO:0003677">
    <property type="term" value="F:DNA binding"/>
    <property type="evidence" value="ECO:0007669"/>
    <property type="project" value="UniProtKB-KW"/>
</dbReference>
<dbReference type="Pfam" id="PF00196">
    <property type="entry name" value="GerE"/>
    <property type="match status" value="1"/>
</dbReference>
<dbReference type="RefSeq" id="WP_128810332.1">
    <property type="nucleotide sequence ID" value="NZ_CP032093.1"/>
</dbReference>
<dbReference type="InterPro" id="IPR000792">
    <property type="entry name" value="Tscrpt_reg_LuxR_C"/>
</dbReference>